<dbReference type="SUPFAM" id="SSF54695">
    <property type="entry name" value="POZ domain"/>
    <property type="match status" value="1"/>
</dbReference>
<evidence type="ECO:0000256" key="4">
    <source>
        <dbReference type="ARBA" id="ARBA00023242"/>
    </source>
</evidence>
<name>A0A7S2XYA0_9STRA</name>
<dbReference type="Pfam" id="PF03931">
    <property type="entry name" value="Skp1_POZ"/>
    <property type="match status" value="1"/>
</dbReference>
<evidence type="ECO:0000313" key="6">
    <source>
        <dbReference type="EMBL" id="CAD9867333.1"/>
    </source>
</evidence>
<comment type="similarity">
    <text evidence="2">Belongs to the SKP1 family.</text>
</comment>
<feature type="domain" description="SKP1 component POZ" evidence="5">
    <location>
        <begin position="14"/>
        <end position="73"/>
    </location>
</feature>
<evidence type="ECO:0000259" key="5">
    <source>
        <dbReference type="Pfam" id="PF03931"/>
    </source>
</evidence>
<dbReference type="InterPro" id="IPR016073">
    <property type="entry name" value="Skp1_comp_POZ"/>
</dbReference>
<dbReference type="GO" id="GO:0006511">
    <property type="term" value="P:ubiquitin-dependent protein catabolic process"/>
    <property type="evidence" value="ECO:0007669"/>
    <property type="project" value="InterPro"/>
</dbReference>
<gene>
    <name evidence="6" type="ORF">FJAP1339_LOCUS8003</name>
</gene>
<dbReference type="EMBL" id="HBHR01015980">
    <property type="protein sequence ID" value="CAD9867333.1"/>
    <property type="molecule type" value="Transcribed_RNA"/>
</dbReference>
<evidence type="ECO:0000256" key="1">
    <source>
        <dbReference type="ARBA" id="ARBA00004123"/>
    </source>
</evidence>
<dbReference type="Gene3D" id="3.30.710.10">
    <property type="entry name" value="Potassium Channel Kv1.1, Chain A"/>
    <property type="match status" value="1"/>
</dbReference>
<accession>A0A7S2XYA0</accession>
<dbReference type="GO" id="GO:0005634">
    <property type="term" value="C:nucleus"/>
    <property type="evidence" value="ECO:0007669"/>
    <property type="project" value="UniProtKB-SubCell"/>
</dbReference>
<proteinExistence type="inferred from homology"/>
<dbReference type="PANTHER" id="PTHR20648">
    <property type="entry name" value="ELONGIN-C"/>
    <property type="match status" value="1"/>
</dbReference>
<reference evidence="6" key="1">
    <citation type="submission" date="2021-01" db="EMBL/GenBank/DDBJ databases">
        <authorList>
            <person name="Corre E."/>
            <person name="Pelletier E."/>
            <person name="Niang G."/>
            <person name="Scheremetjew M."/>
            <person name="Finn R."/>
            <person name="Kale V."/>
            <person name="Holt S."/>
            <person name="Cochrane G."/>
            <person name="Meng A."/>
            <person name="Brown T."/>
            <person name="Cohen L."/>
        </authorList>
    </citation>
    <scope>NUCLEOTIDE SEQUENCE</scope>
    <source>
        <strain evidence="6">CCMP1661</strain>
    </source>
</reference>
<dbReference type="FunFam" id="3.30.710.10:FF:000035">
    <property type="entry name" value="Elongin C transcription elongation factor"/>
    <property type="match status" value="1"/>
</dbReference>
<evidence type="ECO:0000256" key="3">
    <source>
        <dbReference type="ARBA" id="ARBA00021347"/>
    </source>
</evidence>
<dbReference type="InterPro" id="IPR011333">
    <property type="entry name" value="SKP1/BTB/POZ_sf"/>
</dbReference>
<dbReference type="InterPro" id="IPR039948">
    <property type="entry name" value="ELC1"/>
</dbReference>
<sequence length="105" mass="11974">MDNNEDDEMPKSRMVKLVSSEGHEFYCDRRCAMVSGTINAMLSGQFAESRGEVTFPEISSAILEKIIQYCYYKVRYTNSTSRIPDFPIEPEIALELLMAANFLDC</sequence>
<organism evidence="6">
    <name type="scientific">Fibrocapsa japonica</name>
    <dbReference type="NCBI Taxonomy" id="94617"/>
    <lineage>
        <taxon>Eukaryota</taxon>
        <taxon>Sar</taxon>
        <taxon>Stramenopiles</taxon>
        <taxon>Ochrophyta</taxon>
        <taxon>Raphidophyceae</taxon>
        <taxon>Chattonellales</taxon>
        <taxon>Chattonellaceae</taxon>
        <taxon>Fibrocapsa</taxon>
    </lineage>
</organism>
<dbReference type="CDD" id="cd18321">
    <property type="entry name" value="BTB_POZ_EloC"/>
    <property type="match status" value="1"/>
</dbReference>
<keyword evidence="4" id="KW-0539">Nucleus</keyword>
<dbReference type="AlphaFoldDB" id="A0A7S2XYA0"/>
<dbReference type="InterPro" id="IPR001232">
    <property type="entry name" value="SKP1-like"/>
</dbReference>
<dbReference type="SMART" id="SM00512">
    <property type="entry name" value="Skp1"/>
    <property type="match status" value="1"/>
</dbReference>
<comment type="subcellular location">
    <subcellularLocation>
        <location evidence="1">Nucleus</location>
    </subcellularLocation>
</comment>
<evidence type="ECO:0000256" key="2">
    <source>
        <dbReference type="ARBA" id="ARBA00009993"/>
    </source>
</evidence>
<protein>
    <recommendedName>
        <fullName evidence="3">Elongin-C</fullName>
    </recommendedName>
</protein>